<sequence>MAEGTVARADQLLAQGQTRQAIDLVTAAAAGGDADALFREAVWKLAGQPIARDLTGARRSLRSAAAIGHQEAALMEAALAANGSGATADWTSAIQLLSRTAHPAAVEQINLLAAMTLHADGTPAEALATRTLATQPNIRHVSRLLSPAECLHVAQAAADLLLPAVVVDPRTGANVANSVRTSDGAVIGPTRESPVIRALNQRIAAVTGTDVAQGEALAVLRYRPGQEFRPHLDSIEGVRNQRIKTVLIYLNDGFTGGATYFAAGDVRITPRTGDAVIFDNVRQDGTIDPLSRHAGEPVRSGVKWLATRWIRARPFDVWTGPEAA</sequence>
<dbReference type="InterPro" id="IPR044862">
    <property type="entry name" value="Pro_4_hyd_alph_FE2OG_OXY"/>
</dbReference>
<evidence type="ECO:0000256" key="2">
    <source>
        <dbReference type="ARBA" id="ARBA00022723"/>
    </source>
</evidence>
<dbReference type="AlphaFoldDB" id="A0A7Y9K3J8"/>
<evidence type="ECO:0000313" key="10">
    <source>
        <dbReference type="EMBL" id="NYD92181.1"/>
    </source>
</evidence>
<evidence type="ECO:0000256" key="6">
    <source>
        <dbReference type="ARBA" id="ARBA00023002"/>
    </source>
</evidence>
<reference evidence="10 11" key="1">
    <citation type="submission" date="2020-08" db="EMBL/GenBank/DDBJ databases">
        <title>The Agave Microbiome: Exploring the role of microbial communities in plant adaptations to desert environments.</title>
        <authorList>
            <person name="Partida-Martinez L.P."/>
        </authorList>
    </citation>
    <scope>NUCLEOTIDE SEQUENCE [LARGE SCALE GENOMIC DNA]</scope>
    <source>
        <strain evidence="10 11">AS2.3</strain>
    </source>
</reference>
<keyword evidence="6 10" id="KW-0560">Oxidoreductase</keyword>
<keyword evidence="7" id="KW-0408">Iron</keyword>
<comment type="cofactor">
    <cofactor evidence="1">
        <name>L-ascorbate</name>
        <dbReference type="ChEBI" id="CHEBI:38290"/>
    </cofactor>
</comment>
<dbReference type="RefSeq" id="WP_179510562.1">
    <property type="nucleotide sequence ID" value="NZ_JACCBY010000009.1"/>
</dbReference>
<dbReference type="InterPro" id="IPR011990">
    <property type="entry name" value="TPR-like_helical_dom_sf"/>
</dbReference>
<dbReference type="InterPro" id="IPR045054">
    <property type="entry name" value="P4HA-like"/>
</dbReference>
<keyword evidence="5" id="KW-0223">Dioxygenase</keyword>
<protein>
    <submittedName>
        <fullName evidence="10">Prolyl 4-hydroxylase</fullName>
        <ecNumber evidence="10">1.14.11.2</ecNumber>
    </submittedName>
</protein>
<proteinExistence type="predicted"/>
<dbReference type="PANTHER" id="PTHR10869:SF246">
    <property type="entry name" value="TRANSMEMBRANE PROLYL 4-HYDROXYLASE"/>
    <property type="match status" value="1"/>
</dbReference>
<dbReference type="InterPro" id="IPR005123">
    <property type="entry name" value="Oxoglu/Fe-dep_dioxygenase_dom"/>
</dbReference>
<accession>A0A7Y9K3J8</accession>
<evidence type="ECO:0000256" key="5">
    <source>
        <dbReference type="ARBA" id="ARBA00022964"/>
    </source>
</evidence>
<evidence type="ECO:0000259" key="9">
    <source>
        <dbReference type="PROSITE" id="PS51471"/>
    </source>
</evidence>
<keyword evidence="11" id="KW-1185">Reference proteome</keyword>
<dbReference type="Gene3D" id="2.60.120.620">
    <property type="entry name" value="q2cbj1_9rhob like domain"/>
    <property type="match status" value="1"/>
</dbReference>
<dbReference type="Gene3D" id="1.25.40.10">
    <property type="entry name" value="Tetratricopeptide repeat domain"/>
    <property type="match status" value="1"/>
</dbReference>
<dbReference type="Proteomes" id="UP000517753">
    <property type="component" value="Unassembled WGS sequence"/>
</dbReference>
<evidence type="ECO:0000256" key="3">
    <source>
        <dbReference type="ARBA" id="ARBA00022824"/>
    </source>
</evidence>
<evidence type="ECO:0000313" key="11">
    <source>
        <dbReference type="Proteomes" id="UP000517753"/>
    </source>
</evidence>
<dbReference type="SUPFAM" id="SSF81901">
    <property type="entry name" value="HCP-like"/>
    <property type="match status" value="1"/>
</dbReference>
<name>A0A7Y9K3J8_9SPHN</name>
<evidence type="ECO:0000256" key="8">
    <source>
        <dbReference type="ARBA" id="ARBA00023180"/>
    </source>
</evidence>
<keyword evidence="4" id="KW-0847">Vitamin C</keyword>
<keyword evidence="2" id="KW-0479">Metal-binding</keyword>
<dbReference type="EMBL" id="JACCBY010000009">
    <property type="protein sequence ID" value="NYD92181.1"/>
    <property type="molecule type" value="Genomic_DNA"/>
</dbReference>
<dbReference type="PANTHER" id="PTHR10869">
    <property type="entry name" value="PROLYL 4-HYDROXYLASE ALPHA SUBUNIT"/>
    <property type="match status" value="1"/>
</dbReference>
<dbReference type="GO" id="GO:0031418">
    <property type="term" value="F:L-ascorbic acid binding"/>
    <property type="evidence" value="ECO:0007669"/>
    <property type="project" value="UniProtKB-KW"/>
</dbReference>
<dbReference type="GO" id="GO:0005506">
    <property type="term" value="F:iron ion binding"/>
    <property type="evidence" value="ECO:0007669"/>
    <property type="project" value="InterPro"/>
</dbReference>
<evidence type="ECO:0000256" key="1">
    <source>
        <dbReference type="ARBA" id="ARBA00001961"/>
    </source>
</evidence>
<evidence type="ECO:0000256" key="4">
    <source>
        <dbReference type="ARBA" id="ARBA00022896"/>
    </source>
</evidence>
<dbReference type="Pfam" id="PF13640">
    <property type="entry name" value="2OG-FeII_Oxy_3"/>
    <property type="match status" value="1"/>
</dbReference>
<dbReference type="EC" id="1.14.11.2" evidence="10"/>
<keyword evidence="8" id="KW-0325">Glycoprotein</keyword>
<dbReference type="PROSITE" id="PS51471">
    <property type="entry name" value="FE2OG_OXY"/>
    <property type="match status" value="1"/>
</dbReference>
<feature type="domain" description="Fe2OG dioxygenase" evidence="9">
    <location>
        <begin position="208"/>
        <end position="312"/>
    </location>
</feature>
<dbReference type="SMART" id="SM00702">
    <property type="entry name" value="P4Hc"/>
    <property type="match status" value="1"/>
</dbReference>
<keyword evidence="3" id="KW-0256">Endoplasmic reticulum</keyword>
<evidence type="ECO:0000256" key="7">
    <source>
        <dbReference type="ARBA" id="ARBA00023004"/>
    </source>
</evidence>
<gene>
    <name evidence="10" type="ORF">HD841_004001</name>
</gene>
<dbReference type="InterPro" id="IPR006620">
    <property type="entry name" value="Pro_4_hyd_alph"/>
</dbReference>
<organism evidence="10 11">
    <name type="scientific">Sphingomonas melonis</name>
    <dbReference type="NCBI Taxonomy" id="152682"/>
    <lineage>
        <taxon>Bacteria</taxon>
        <taxon>Pseudomonadati</taxon>
        <taxon>Pseudomonadota</taxon>
        <taxon>Alphaproteobacteria</taxon>
        <taxon>Sphingomonadales</taxon>
        <taxon>Sphingomonadaceae</taxon>
        <taxon>Sphingomonas</taxon>
    </lineage>
</organism>
<dbReference type="GO" id="GO:0004656">
    <property type="term" value="F:procollagen-proline 4-dioxygenase activity"/>
    <property type="evidence" value="ECO:0007669"/>
    <property type="project" value="UniProtKB-EC"/>
</dbReference>
<comment type="caution">
    <text evidence="10">The sequence shown here is derived from an EMBL/GenBank/DDBJ whole genome shotgun (WGS) entry which is preliminary data.</text>
</comment>